<dbReference type="HAMAP" id="MF_00009">
    <property type="entry name" value="Endoribonucl_YbeY"/>
    <property type="match status" value="1"/>
</dbReference>
<dbReference type="GO" id="GO:0008270">
    <property type="term" value="F:zinc ion binding"/>
    <property type="evidence" value="ECO:0007669"/>
    <property type="project" value="UniProtKB-UniRule"/>
</dbReference>
<comment type="subcellular location">
    <subcellularLocation>
        <location evidence="7">Cytoplasm</location>
    </subcellularLocation>
</comment>
<dbReference type="InterPro" id="IPR002036">
    <property type="entry name" value="YbeY"/>
</dbReference>
<keyword evidence="7" id="KW-0963">Cytoplasm</keyword>
<evidence type="ECO:0000256" key="1">
    <source>
        <dbReference type="ARBA" id="ARBA00010875"/>
    </source>
</evidence>
<comment type="cofactor">
    <cofactor evidence="7">
        <name>Zn(2+)</name>
        <dbReference type="ChEBI" id="CHEBI:29105"/>
    </cofactor>
    <text evidence="7">Binds 1 zinc ion.</text>
</comment>
<keyword evidence="5 7" id="KW-0378">Hydrolase</keyword>
<feature type="binding site" evidence="7">
    <location>
        <position position="127"/>
    </location>
    <ligand>
        <name>Zn(2+)</name>
        <dbReference type="ChEBI" id="CHEBI:29105"/>
        <note>catalytic</note>
    </ligand>
</feature>
<dbReference type="SUPFAM" id="SSF55486">
    <property type="entry name" value="Metalloproteases ('zincins'), catalytic domain"/>
    <property type="match status" value="1"/>
</dbReference>
<feature type="binding site" evidence="7">
    <location>
        <position position="121"/>
    </location>
    <ligand>
        <name>Zn(2+)</name>
        <dbReference type="ChEBI" id="CHEBI:29105"/>
        <note>catalytic</note>
    </ligand>
</feature>
<evidence type="ECO:0000256" key="7">
    <source>
        <dbReference type="HAMAP-Rule" id="MF_00009"/>
    </source>
</evidence>
<keyword evidence="3 7" id="KW-0479">Metal-binding</keyword>
<dbReference type="GO" id="GO:0004222">
    <property type="term" value="F:metalloendopeptidase activity"/>
    <property type="evidence" value="ECO:0007669"/>
    <property type="project" value="InterPro"/>
</dbReference>
<evidence type="ECO:0000256" key="5">
    <source>
        <dbReference type="ARBA" id="ARBA00022801"/>
    </source>
</evidence>
<evidence type="ECO:0000313" key="9">
    <source>
        <dbReference type="Proteomes" id="UP001156215"/>
    </source>
</evidence>
<dbReference type="Gene3D" id="3.40.390.30">
    <property type="entry name" value="Metalloproteases ('zincins'), catalytic domain"/>
    <property type="match status" value="1"/>
</dbReference>
<evidence type="ECO:0000256" key="4">
    <source>
        <dbReference type="ARBA" id="ARBA00022759"/>
    </source>
</evidence>
<reference evidence="8" key="1">
    <citation type="journal article" date="2022" name="Front. Microbiol.">
        <title>New perspectives on an old grouping: The genomic and phenotypic variability of Oxalobacter formigenes and the implications for calcium oxalate stone prevention.</title>
        <authorList>
            <person name="Chmiel J.A."/>
            <person name="Carr C."/>
            <person name="Stuivenberg G.A."/>
            <person name="Venema R."/>
            <person name="Chanyi R.M."/>
            <person name="Al K.F."/>
            <person name="Giguere D."/>
            <person name="Say H."/>
            <person name="Akouris P.P."/>
            <person name="Dominguez Romero S.A."/>
            <person name="Kwong A."/>
            <person name="Tai V."/>
            <person name="Koval S.F."/>
            <person name="Razvi H."/>
            <person name="Bjazevic J."/>
            <person name="Burton J.P."/>
        </authorList>
    </citation>
    <scope>NUCLEOTIDE SEQUENCE</scope>
    <source>
        <strain evidence="8">WoOx3</strain>
    </source>
</reference>
<dbReference type="NCBIfam" id="TIGR00043">
    <property type="entry name" value="rRNA maturation RNase YbeY"/>
    <property type="match status" value="1"/>
</dbReference>
<dbReference type="KEGG" id="ovb:NB640_10080"/>
<dbReference type="InterPro" id="IPR020549">
    <property type="entry name" value="YbeY_CS"/>
</dbReference>
<evidence type="ECO:0000256" key="6">
    <source>
        <dbReference type="ARBA" id="ARBA00022833"/>
    </source>
</evidence>
<dbReference type="PROSITE" id="PS01306">
    <property type="entry name" value="UPF0054"/>
    <property type="match status" value="1"/>
</dbReference>
<sequence>MKSPIPLSLSVQYADLRAKDIASRQQIRRWVKAAIRQPAMLTIRFVDEAEGQAINRDFRHKDYATNVLTFTYDAPPYGEDESAAAEADIILCTDVILKEAKEQKKTPAAHLAHLIIHGVLHAQGHDHETDADAEKMEVLETAILSRFSIADPYA</sequence>
<proteinExistence type="inferred from homology"/>
<comment type="function">
    <text evidence="7">Single strand-specific metallo-endoribonuclease involved in late-stage 70S ribosome quality control and in maturation of the 3' terminus of the 16S rRNA.</text>
</comment>
<keyword evidence="4 7" id="KW-0255">Endonuclease</keyword>
<accession>A0A9E9LVE9</accession>
<keyword evidence="6 7" id="KW-0862">Zinc</keyword>
<keyword evidence="9" id="KW-1185">Reference proteome</keyword>
<keyword evidence="2 7" id="KW-0540">Nuclease</keyword>
<protein>
    <recommendedName>
        <fullName evidence="7">Endoribonuclease YbeY</fullName>
        <ecNumber evidence="7">3.1.-.-</ecNumber>
    </recommendedName>
</protein>
<keyword evidence="7" id="KW-0698">rRNA processing</keyword>
<feature type="binding site" evidence="7">
    <location>
        <position position="117"/>
    </location>
    <ligand>
        <name>Zn(2+)</name>
        <dbReference type="ChEBI" id="CHEBI:29105"/>
        <note>catalytic</note>
    </ligand>
</feature>
<dbReference type="AlphaFoldDB" id="A0A9E9LVE9"/>
<dbReference type="GO" id="GO:0004521">
    <property type="term" value="F:RNA endonuclease activity"/>
    <property type="evidence" value="ECO:0007669"/>
    <property type="project" value="UniProtKB-UniRule"/>
</dbReference>
<dbReference type="Pfam" id="PF02130">
    <property type="entry name" value="YbeY"/>
    <property type="match status" value="1"/>
</dbReference>
<comment type="similarity">
    <text evidence="1 7">Belongs to the endoribonuclease YbeY family.</text>
</comment>
<dbReference type="GO" id="GO:0006364">
    <property type="term" value="P:rRNA processing"/>
    <property type="evidence" value="ECO:0007669"/>
    <property type="project" value="UniProtKB-UniRule"/>
</dbReference>
<dbReference type="GO" id="GO:0005737">
    <property type="term" value="C:cytoplasm"/>
    <property type="evidence" value="ECO:0007669"/>
    <property type="project" value="UniProtKB-SubCell"/>
</dbReference>
<dbReference type="RefSeq" id="WP_269308576.1">
    <property type="nucleotide sequence ID" value="NZ_CP098242.1"/>
</dbReference>
<dbReference type="EMBL" id="CP098242">
    <property type="protein sequence ID" value="WAW09574.1"/>
    <property type="molecule type" value="Genomic_DNA"/>
</dbReference>
<dbReference type="PANTHER" id="PTHR46986">
    <property type="entry name" value="ENDORIBONUCLEASE YBEY, CHLOROPLASTIC"/>
    <property type="match status" value="1"/>
</dbReference>
<dbReference type="PANTHER" id="PTHR46986:SF1">
    <property type="entry name" value="ENDORIBONUCLEASE YBEY, CHLOROPLASTIC"/>
    <property type="match status" value="1"/>
</dbReference>
<evidence type="ECO:0000256" key="3">
    <source>
        <dbReference type="ARBA" id="ARBA00022723"/>
    </source>
</evidence>
<dbReference type="EC" id="3.1.-.-" evidence="7"/>
<organism evidence="8 9">
    <name type="scientific">Oxalobacter vibrioformis</name>
    <dbReference type="NCBI Taxonomy" id="933080"/>
    <lineage>
        <taxon>Bacteria</taxon>
        <taxon>Pseudomonadati</taxon>
        <taxon>Pseudomonadota</taxon>
        <taxon>Betaproteobacteria</taxon>
        <taxon>Burkholderiales</taxon>
        <taxon>Oxalobacteraceae</taxon>
        <taxon>Oxalobacter</taxon>
    </lineage>
</organism>
<keyword evidence="7" id="KW-0690">Ribosome biogenesis</keyword>
<gene>
    <name evidence="7 8" type="primary">ybeY</name>
    <name evidence="8" type="ORF">NB640_10080</name>
</gene>
<name>A0A9E9LVE9_9BURK</name>
<evidence type="ECO:0000256" key="2">
    <source>
        <dbReference type="ARBA" id="ARBA00022722"/>
    </source>
</evidence>
<dbReference type="InterPro" id="IPR023091">
    <property type="entry name" value="MetalPrtase_cat_dom_sf_prd"/>
</dbReference>
<evidence type="ECO:0000313" key="8">
    <source>
        <dbReference type="EMBL" id="WAW09574.1"/>
    </source>
</evidence>
<dbReference type="Proteomes" id="UP001156215">
    <property type="component" value="Chromosome"/>
</dbReference>